<dbReference type="EMBL" id="JALNTZ010000001">
    <property type="protein sequence ID" value="KAJ3665318.1"/>
    <property type="molecule type" value="Genomic_DNA"/>
</dbReference>
<proteinExistence type="predicted"/>
<evidence type="ECO:0000313" key="3">
    <source>
        <dbReference type="Proteomes" id="UP001168821"/>
    </source>
</evidence>
<keyword evidence="1" id="KW-0472">Membrane</keyword>
<feature type="transmembrane region" description="Helical" evidence="1">
    <location>
        <begin position="16"/>
        <end position="36"/>
    </location>
</feature>
<sequence>MCESNKHFHDRKSINFFVKLLTDILLMKVTLIIPLVRAYRCDELVKILIHDVDDRSDVMVIQIPDSKTYKPRRFVVEYSGNRLPRSSATLLVDAGGTLKRHGEWQSNSVAGGYIADSIEDKLEIAKKYKEEQQKNQVMF</sequence>
<organism evidence="2 3">
    <name type="scientific">Zophobas morio</name>
    <dbReference type="NCBI Taxonomy" id="2755281"/>
    <lineage>
        <taxon>Eukaryota</taxon>
        <taxon>Metazoa</taxon>
        <taxon>Ecdysozoa</taxon>
        <taxon>Arthropoda</taxon>
        <taxon>Hexapoda</taxon>
        <taxon>Insecta</taxon>
        <taxon>Pterygota</taxon>
        <taxon>Neoptera</taxon>
        <taxon>Endopterygota</taxon>
        <taxon>Coleoptera</taxon>
        <taxon>Polyphaga</taxon>
        <taxon>Cucujiformia</taxon>
        <taxon>Tenebrionidae</taxon>
        <taxon>Zophobas</taxon>
    </lineage>
</organism>
<evidence type="ECO:0000313" key="2">
    <source>
        <dbReference type="EMBL" id="KAJ3665318.1"/>
    </source>
</evidence>
<keyword evidence="3" id="KW-1185">Reference proteome</keyword>
<gene>
    <name evidence="2" type="ORF">Zmor_000818</name>
</gene>
<evidence type="ECO:0000256" key="1">
    <source>
        <dbReference type="SAM" id="Phobius"/>
    </source>
</evidence>
<protein>
    <submittedName>
        <fullName evidence="2">Uncharacterized protein</fullName>
    </submittedName>
</protein>
<keyword evidence="1" id="KW-1133">Transmembrane helix</keyword>
<dbReference type="Proteomes" id="UP001168821">
    <property type="component" value="Unassembled WGS sequence"/>
</dbReference>
<keyword evidence="1" id="KW-0812">Transmembrane</keyword>
<reference evidence="2" key="1">
    <citation type="journal article" date="2023" name="G3 (Bethesda)">
        <title>Whole genome assemblies of Zophobas morio and Tenebrio molitor.</title>
        <authorList>
            <person name="Kaur S."/>
            <person name="Stinson S.A."/>
            <person name="diCenzo G.C."/>
        </authorList>
    </citation>
    <scope>NUCLEOTIDE SEQUENCE</scope>
    <source>
        <strain evidence="2">QUZm001</strain>
    </source>
</reference>
<accession>A0AA38MS45</accession>
<name>A0AA38MS45_9CUCU</name>
<dbReference type="AlphaFoldDB" id="A0AA38MS45"/>
<comment type="caution">
    <text evidence="2">The sequence shown here is derived from an EMBL/GenBank/DDBJ whole genome shotgun (WGS) entry which is preliminary data.</text>
</comment>